<dbReference type="Pfam" id="PF01494">
    <property type="entry name" value="FAD_binding_3"/>
    <property type="match status" value="1"/>
</dbReference>
<sequence length="530" mass="58535">MQTESAPVVIVGGSLVGLSTAMFLAHRGVQTIVLEKHIGSALHPRAMGYTPRTMEAFRTVGIAHKVPQMDPNFRLRRIKVESMEGKWFSETEWTPQGKKPDQKPQPKIEYSLYPIGAAVAQDKLEPILRERAIELGADLRQGVEFISFEQDNEGVTILARERKSGKEYSIQAQYLIATDGSKSAIRETLGIDRKGRGQMRTITSVLFRAPIDDYLKSGFAQFEIEQEGLKAFLTTYGDGRWVLLFTDDIERTDEELIKCIHKAIGKENLEIDIITTGRWDLSALICNKYSSGRVFLAGDSAHTLPPTRGGFGANTGIDDGFNLAWKLEAVLSGKSSPKLLETYSDERQPIGWLRHQQTFARPDYAHEAQGIADGVAILPAEAVELGQLYRSASIIGAGEDLAPAMKPDEWTGQPGTRAQHFKVTRDEQEISTLDLFPKGWTLLSESRDWEAVVASVSDKTGIPIEFIHVGSDVKFADDDIFETSFGIGPSGASLVRPDQYIAWRSVDIPNGAENTLLEVVNQVACPAKSK</sequence>
<keyword evidence="5" id="KW-0472">Membrane</keyword>
<evidence type="ECO:0000256" key="3">
    <source>
        <dbReference type="ARBA" id="ARBA00022827"/>
    </source>
</evidence>
<dbReference type="InterPro" id="IPR050641">
    <property type="entry name" value="RIFMO-like"/>
</dbReference>
<protein>
    <recommendedName>
        <fullName evidence="6">FAD-binding domain-containing protein</fullName>
    </recommendedName>
</protein>
<dbReference type="Gene3D" id="3.40.30.120">
    <property type="match status" value="1"/>
</dbReference>
<dbReference type="Pfam" id="PF21274">
    <property type="entry name" value="Rng_hyd_C"/>
    <property type="match status" value="1"/>
</dbReference>
<dbReference type="PRINTS" id="PR00420">
    <property type="entry name" value="RNGMNOXGNASE"/>
</dbReference>
<dbReference type="Gene3D" id="3.50.50.60">
    <property type="entry name" value="FAD/NAD(P)-binding domain"/>
    <property type="match status" value="1"/>
</dbReference>
<dbReference type="EMBL" id="JAEPQZ010000007">
    <property type="protein sequence ID" value="KAG2178806.1"/>
    <property type="molecule type" value="Genomic_DNA"/>
</dbReference>
<reference evidence="7" key="1">
    <citation type="submission" date="2020-12" db="EMBL/GenBank/DDBJ databases">
        <title>Metabolic potential, ecology and presence of endohyphal bacteria is reflected in genomic diversity of Mucoromycotina.</title>
        <authorList>
            <person name="Muszewska A."/>
            <person name="Okrasinska A."/>
            <person name="Steczkiewicz K."/>
            <person name="Drgas O."/>
            <person name="Orlowska M."/>
            <person name="Perlinska-Lenart U."/>
            <person name="Aleksandrzak-Piekarczyk T."/>
            <person name="Szatraj K."/>
            <person name="Zielenkiewicz U."/>
            <person name="Pilsyk S."/>
            <person name="Malc E."/>
            <person name="Mieczkowski P."/>
            <person name="Kruszewska J.S."/>
            <person name="Biernat P."/>
            <person name="Pawlowska J."/>
        </authorList>
    </citation>
    <scope>NUCLEOTIDE SEQUENCE</scope>
    <source>
        <strain evidence="7">WA0000067209</strain>
    </source>
</reference>
<gene>
    <name evidence="7" type="ORF">INT43_001652</name>
</gene>
<feature type="domain" description="FAD-binding" evidence="6">
    <location>
        <begin position="6"/>
        <end position="353"/>
    </location>
</feature>
<dbReference type="PANTHER" id="PTHR43004:SF19">
    <property type="entry name" value="BINDING MONOOXYGENASE, PUTATIVE (JCVI)-RELATED"/>
    <property type="match status" value="1"/>
</dbReference>
<name>A0A8H7UAW7_MORIS</name>
<keyword evidence="2" id="KW-0285">Flavoprotein</keyword>
<dbReference type="InterPro" id="IPR036188">
    <property type="entry name" value="FAD/NAD-bd_sf"/>
</dbReference>
<evidence type="ECO:0000259" key="6">
    <source>
        <dbReference type="Pfam" id="PF01494"/>
    </source>
</evidence>
<dbReference type="InterPro" id="IPR002938">
    <property type="entry name" value="FAD-bd"/>
</dbReference>
<comment type="cofactor">
    <cofactor evidence="1">
        <name>FAD</name>
        <dbReference type="ChEBI" id="CHEBI:57692"/>
    </cofactor>
</comment>
<organism evidence="7 8">
    <name type="scientific">Mortierella isabellina</name>
    <name type="common">Filamentous fungus</name>
    <name type="synonym">Umbelopsis isabellina</name>
    <dbReference type="NCBI Taxonomy" id="91625"/>
    <lineage>
        <taxon>Eukaryota</taxon>
        <taxon>Fungi</taxon>
        <taxon>Fungi incertae sedis</taxon>
        <taxon>Mucoromycota</taxon>
        <taxon>Mucoromycotina</taxon>
        <taxon>Umbelopsidomycetes</taxon>
        <taxon>Umbelopsidales</taxon>
        <taxon>Umbelopsidaceae</taxon>
        <taxon>Umbelopsis</taxon>
    </lineage>
</organism>
<keyword evidence="3" id="KW-0274">FAD</keyword>
<dbReference type="SUPFAM" id="SSF51905">
    <property type="entry name" value="FAD/NAD(P)-binding domain"/>
    <property type="match status" value="1"/>
</dbReference>
<feature type="transmembrane region" description="Helical" evidence="5">
    <location>
        <begin position="6"/>
        <end position="25"/>
    </location>
</feature>
<accession>A0A8H7UAW7</accession>
<dbReference type="GO" id="GO:0016709">
    <property type="term" value="F:oxidoreductase activity, acting on paired donors, with incorporation or reduction of molecular oxygen, NAD(P)H as one donor, and incorporation of one atom of oxygen"/>
    <property type="evidence" value="ECO:0007669"/>
    <property type="project" value="UniProtKB-ARBA"/>
</dbReference>
<dbReference type="AlphaFoldDB" id="A0A8H7UAW7"/>
<evidence type="ECO:0000313" key="7">
    <source>
        <dbReference type="EMBL" id="KAG2178806.1"/>
    </source>
</evidence>
<dbReference type="PANTHER" id="PTHR43004">
    <property type="entry name" value="TRK SYSTEM POTASSIUM UPTAKE PROTEIN"/>
    <property type="match status" value="1"/>
</dbReference>
<evidence type="ECO:0000256" key="2">
    <source>
        <dbReference type="ARBA" id="ARBA00022630"/>
    </source>
</evidence>
<keyword evidence="8" id="KW-1185">Reference proteome</keyword>
<dbReference type="Proteomes" id="UP000654370">
    <property type="component" value="Unassembled WGS sequence"/>
</dbReference>
<keyword evidence="5" id="KW-1133">Transmembrane helix</keyword>
<proteinExistence type="predicted"/>
<keyword evidence="4" id="KW-0560">Oxidoreductase</keyword>
<dbReference type="GO" id="GO:0071949">
    <property type="term" value="F:FAD binding"/>
    <property type="evidence" value="ECO:0007669"/>
    <property type="project" value="InterPro"/>
</dbReference>
<evidence type="ECO:0000313" key="8">
    <source>
        <dbReference type="Proteomes" id="UP000654370"/>
    </source>
</evidence>
<comment type="caution">
    <text evidence="7">The sequence shown here is derived from an EMBL/GenBank/DDBJ whole genome shotgun (WGS) entry which is preliminary data.</text>
</comment>
<evidence type="ECO:0000256" key="1">
    <source>
        <dbReference type="ARBA" id="ARBA00001974"/>
    </source>
</evidence>
<keyword evidence="5" id="KW-0812">Transmembrane</keyword>
<dbReference type="OrthoDB" id="2690153at2759"/>
<evidence type="ECO:0000256" key="5">
    <source>
        <dbReference type="SAM" id="Phobius"/>
    </source>
</evidence>
<dbReference type="Gene3D" id="3.30.9.10">
    <property type="entry name" value="D-Amino Acid Oxidase, subunit A, domain 2"/>
    <property type="match status" value="1"/>
</dbReference>
<evidence type="ECO:0000256" key="4">
    <source>
        <dbReference type="ARBA" id="ARBA00023002"/>
    </source>
</evidence>